<comment type="caution">
    <text evidence="3">The sequence shown here is derived from an EMBL/GenBank/DDBJ whole genome shotgun (WGS) entry which is preliminary data.</text>
</comment>
<reference evidence="3 4" key="1">
    <citation type="journal article" date="2016" name="Antonie Van Leeuwenhoek">
        <title>Denitratimonas tolerans gen. nov., sp. nov., a denitrifying bacterium isolated from a bioreactor for tannery wastewater treatment.</title>
        <authorList>
            <person name="Han S.I."/>
            <person name="Kim J.O."/>
            <person name="Lee Y.R."/>
            <person name="Ekpeghere K.I."/>
            <person name="Koh S.C."/>
            <person name="Whang K.S."/>
        </authorList>
    </citation>
    <scope>NUCLEOTIDE SEQUENCE [LARGE SCALE GENOMIC DNA]</scope>
    <source>
        <strain evidence="3 4">KACC 17565</strain>
    </source>
</reference>
<dbReference type="AlphaFoldDB" id="A0AAW9R1Y7"/>
<feature type="transmembrane region" description="Helical" evidence="2">
    <location>
        <begin position="79"/>
        <end position="100"/>
    </location>
</feature>
<dbReference type="EMBL" id="JBBDHC010000002">
    <property type="protein sequence ID" value="MEJ1248351.1"/>
    <property type="molecule type" value="Genomic_DNA"/>
</dbReference>
<dbReference type="RefSeq" id="WP_337334073.1">
    <property type="nucleotide sequence ID" value="NZ_JBBDHC010000002.1"/>
</dbReference>
<name>A0AAW9R1Y7_9GAMM</name>
<keyword evidence="4" id="KW-1185">Reference proteome</keyword>
<evidence type="ECO:0000256" key="1">
    <source>
        <dbReference type="SAM" id="MobiDB-lite"/>
    </source>
</evidence>
<keyword evidence="2" id="KW-1133">Transmembrane helix</keyword>
<accession>A0AAW9R1Y7</accession>
<sequence>MPLRFTRDRTPPPDRDALSHERPRIPRLLRRFVKPRGPEPLPIGLHRRRIYVLPTPYGLFFAALLATMTLGGLNYSNNPALILCFLMLSVMLTALLRGYLNLSGVRLDALDAAPVHAGCPQTLRLEFSGSGTRLREGLVLEQASQRAAFNLAADTPAHVELTRATRRRGWQAAGRFKLSCRQPMGLFEVWSWLHPETNTLVWPALEKDPPAPPGEGGRNRPQPRRGDGDEPIALRDWRQGDATRQVSWKHSARLDRLLVREYEQPAGNERLLSWEALAPLASEARARRLARWLADAERAGESTTLHLPGQRLGPGQGQAHLHACFRALALEP</sequence>
<organism evidence="3 4">
    <name type="scientific">Denitratimonas tolerans</name>
    <dbReference type="NCBI Taxonomy" id="1338420"/>
    <lineage>
        <taxon>Bacteria</taxon>
        <taxon>Pseudomonadati</taxon>
        <taxon>Pseudomonadota</taxon>
        <taxon>Gammaproteobacteria</taxon>
        <taxon>Lysobacterales</taxon>
        <taxon>Lysobacteraceae</taxon>
        <taxon>Denitratimonas</taxon>
    </lineage>
</organism>
<feature type="region of interest" description="Disordered" evidence="1">
    <location>
        <begin position="203"/>
        <end position="236"/>
    </location>
</feature>
<dbReference type="PANTHER" id="PTHR34351:SF1">
    <property type="entry name" value="SLR1927 PROTEIN"/>
    <property type="match status" value="1"/>
</dbReference>
<gene>
    <name evidence="3" type="ORF">WB794_01485</name>
</gene>
<evidence type="ECO:0000256" key="2">
    <source>
        <dbReference type="SAM" id="Phobius"/>
    </source>
</evidence>
<dbReference type="Proteomes" id="UP001364472">
    <property type="component" value="Unassembled WGS sequence"/>
</dbReference>
<evidence type="ECO:0000313" key="4">
    <source>
        <dbReference type="Proteomes" id="UP001364472"/>
    </source>
</evidence>
<proteinExistence type="predicted"/>
<keyword evidence="2" id="KW-0472">Membrane</keyword>
<protein>
    <submittedName>
        <fullName evidence="3">DUF58 domain-containing protein</fullName>
    </submittedName>
</protein>
<feature type="region of interest" description="Disordered" evidence="1">
    <location>
        <begin position="1"/>
        <end position="20"/>
    </location>
</feature>
<keyword evidence="2" id="KW-0812">Transmembrane</keyword>
<feature type="compositionally biased region" description="Basic and acidic residues" evidence="1">
    <location>
        <begin position="224"/>
        <end position="236"/>
    </location>
</feature>
<dbReference type="PANTHER" id="PTHR34351">
    <property type="entry name" value="SLR1927 PROTEIN-RELATED"/>
    <property type="match status" value="1"/>
</dbReference>
<feature type="transmembrane region" description="Helical" evidence="2">
    <location>
        <begin position="50"/>
        <end position="73"/>
    </location>
</feature>
<evidence type="ECO:0000313" key="3">
    <source>
        <dbReference type="EMBL" id="MEJ1248351.1"/>
    </source>
</evidence>